<sequence>MARNNKLHSNVQNCSCSIDDILELNDAKNERLCKNRTNDIEFFVDPDPEKTSYNFYIRRMTDGLPIIPPTRERVRKFLNYTDLTPEDIIAILPPRQGKATVEKVAINSVMAGCQPQFMPMIQHGIEAISSKKFNLTSVNATTHPVSVCMILNGPISREIGAASGVGCLGPGNLANASIGRALRLCLINIAGAVPGIGDHATMGSPAKYSYVFAEEESENPWESLHVERGFEPDTSTSTVIAVEAPHNVNDHRSTNAEDLLETISHTASTAGCNNSHVPGEILVIMSPEHARTISKDGLNKYDVKKFLHENSIVPVEHGDKGGRKLDDKWIIDDNVPITRSPKDVVLVVAGGAGRHTMIAHGFGTSSESVTKPILFKNDTPVHSILEYKNRK</sequence>
<evidence type="ECO:0000313" key="1">
    <source>
        <dbReference type="EMBL" id="MBZ2165166.1"/>
    </source>
</evidence>
<keyword evidence="2" id="KW-1185">Reference proteome</keyword>
<accession>A0A8T5UT74</accession>
<protein>
    <submittedName>
        <fullName evidence="1">Uncharacterized protein</fullName>
    </submittedName>
</protein>
<dbReference type="RefSeq" id="WP_223790788.1">
    <property type="nucleotide sequence ID" value="NZ_JAIOUQ010000003.1"/>
</dbReference>
<dbReference type="Proteomes" id="UP000825933">
    <property type="component" value="Unassembled WGS sequence"/>
</dbReference>
<organism evidence="1 2">
    <name type="scientific">Methanobacterium spitsbergense</name>
    <dbReference type="NCBI Taxonomy" id="2874285"/>
    <lineage>
        <taxon>Archaea</taxon>
        <taxon>Methanobacteriati</taxon>
        <taxon>Methanobacteriota</taxon>
        <taxon>Methanomada group</taxon>
        <taxon>Methanobacteria</taxon>
        <taxon>Methanobacteriales</taxon>
        <taxon>Methanobacteriaceae</taxon>
        <taxon>Methanobacterium</taxon>
    </lineage>
</organism>
<evidence type="ECO:0000313" key="2">
    <source>
        <dbReference type="Proteomes" id="UP000825933"/>
    </source>
</evidence>
<reference evidence="2" key="1">
    <citation type="journal article" date="2022" name="Microbiol. Resour. Announc.">
        <title>Draft Genome Sequence of a Methanogenic Archaeon from West Spitsbergen Permafrost.</title>
        <authorList>
            <person name="Trubitsyn V."/>
            <person name="Rivkina E."/>
            <person name="Shcherbakova V."/>
        </authorList>
    </citation>
    <scope>NUCLEOTIDE SEQUENCE [LARGE SCALE GENOMIC DNA]</scope>
    <source>
        <strain evidence="2">VT</strain>
    </source>
</reference>
<dbReference type="AlphaFoldDB" id="A0A8T5UT74"/>
<comment type="caution">
    <text evidence="1">The sequence shown here is derived from an EMBL/GenBank/DDBJ whole genome shotgun (WGS) entry which is preliminary data.</text>
</comment>
<dbReference type="EMBL" id="JAIOUQ010000003">
    <property type="protein sequence ID" value="MBZ2165166.1"/>
    <property type="molecule type" value="Genomic_DNA"/>
</dbReference>
<gene>
    <name evidence="1" type="ORF">K8N75_03795</name>
</gene>
<name>A0A8T5UT74_9EURY</name>
<proteinExistence type="predicted"/>